<dbReference type="AlphaFoldDB" id="A0A0B6WWT9"/>
<protein>
    <submittedName>
        <fullName evidence="1">Isoleucine patch superfamily enzyme, carbonic anhydrase/acetyltransferase</fullName>
    </submittedName>
</protein>
<keyword evidence="2" id="KW-1185">Reference proteome</keyword>
<dbReference type="InterPro" id="IPR050484">
    <property type="entry name" value="Transf_Hexapept/Carb_Anhydrase"/>
</dbReference>
<proteinExistence type="predicted"/>
<organism evidence="1 2">
    <name type="scientific">Pyrinomonas methylaliphatogenes</name>
    <dbReference type="NCBI Taxonomy" id="454194"/>
    <lineage>
        <taxon>Bacteria</taxon>
        <taxon>Pseudomonadati</taxon>
        <taxon>Acidobacteriota</taxon>
        <taxon>Blastocatellia</taxon>
        <taxon>Blastocatellales</taxon>
        <taxon>Pyrinomonadaceae</taxon>
        <taxon>Pyrinomonas</taxon>
    </lineage>
</organism>
<sequence length="171" mass="18594">MIRDFRDKRPQIHPTAYIAENACVIGDVVIGEESSVWFGAIVRGDVNFIRIGARVNIQDGAIVHVTREKHPTIIEDEVTIGHRATIHGCHIERGSLIGIGAIVLDGARIGARSLIAAGALVTPGTIVPAGSLVMGMPARVARALDDEELATLERFWRNYIDYAKAYKGERS</sequence>
<accession>A0A0B6WWT9</accession>
<dbReference type="GO" id="GO:0016740">
    <property type="term" value="F:transferase activity"/>
    <property type="evidence" value="ECO:0007669"/>
    <property type="project" value="UniProtKB-KW"/>
</dbReference>
<reference evidence="1 2" key="2">
    <citation type="submission" date="2015-01" db="EMBL/GenBank/DDBJ databases">
        <title>Complete genome sequence of Pyrinomonas methylaliphatogenes type strain K22T.</title>
        <authorList>
            <person name="Lee K.C.Y."/>
            <person name="Power J.F."/>
            <person name="Dunfield P.F."/>
            <person name="Morgan X.C."/>
            <person name="Huttenhower C."/>
            <person name="Stott M.B."/>
        </authorList>
    </citation>
    <scope>NUCLEOTIDE SEQUENCE [LARGE SCALE GENOMIC DNA]</scope>
    <source>
        <strain evidence="1 2">K22</strain>
    </source>
</reference>
<dbReference type="PANTHER" id="PTHR13061:SF29">
    <property type="entry name" value="GAMMA CARBONIC ANHYDRASE-LIKE 1, MITOCHONDRIAL-RELATED"/>
    <property type="match status" value="1"/>
</dbReference>
<gene>
    <name evidence="1" type="ORF">PYK22_01770</name>
</gene>
<dbReference type="Proteomes" id="UP000031518">
    <property type="component" value="Unassembled WGS sequence"/>
</dbReference>
<dbReference type="InterPro" id="IPR001451">
    <property type="entry name" value="Hexapep"/>
</dbReference>
<dbReference type="Gene3D" id="2.160.10.10">
    <property type="entry name" value="Hexapeptide repeat proteins"/>
    <property type="match status" value="1"/>
</dbReference>
<dbReference type="InterPro" id="IPR011004">
    <property type="entry name" value="Trimer_LpxA-like_sf"/>
</dbReference>
<name>A0A0B6WWT9_9BACT</name>
<dbReference type="EMBL" id="CBXV010000006">
    <property type="protein sequence ID" value="CDM65763.1"/>
    <property type="molecule type" value="Genomic_DNA"/>
</dbReference>
<keyword evidence="1" id="KW-0808">Transferase</keyword>
<reference evidence="1 2" key="1">
    <citation type="submission" date="2013-12" db="EMBL/GenBank/DDBJ databases">
        <authorList>
            <person name="Stott M."/>
        </authorList>
    </citation>
    <scope>NUCLEOTIDE SEQUENCE [LARGE SCALE GENOMIC DNA]</scope>
    <source>
        <strain evidence="1 2">K22</strain>
    </source>
</reference>
<dbReference type="OrthoDB" id="9803036at2"/>
<dbReference type="InterPro" id="IPR047324">
    <property type="entry name" value="LbH_gamma_CA-like"/>
</dbReference>
<dbReference type="PANTHER" id="PTHR13061">
    <property type="entry name" value="DYNACTIN SUBUNIT P25"/>
    <property type="match status" value="1"/>
</dbReference>
<dbReference type="CDD" id="cd04645">
    <property type="entry name" value="LbH_gamma_CA_like"/>
    <property type="match status" value="1"/>
</dbReference>
<evidence type="ECO:0000313" key="2">
    <source>
        <dbReference type="Proteomes" id="UP000031518"/>
    </source>
</evidence>
<dbReference type="SUPFAM" id="SSF51161">
    <property type="entry name" value="Trimeric LpxA-like enzymes"/>
    <property type="match status" value="1"/>
</dbReference>
<evidence type="ECO:0000313" key="1">
    <source>
        <dbReference type="EMBL" id="CDM65763.1"/>
    </source>
</evidence>
<dbReference type="Pfam" id="PF00132">
    <property type="entry name" value="Hexapep"/>
    <property type="match status" value="1"/>
</dbReference>
<dbReference type="STRING" id="454194.PYK22_01770"/>
<dbReference type="RefSeq" id="WP_041976300.1">
    <property type="nucleotide sequence ID" value="NZ_CBXV010000006.1"/>
</dbReference>